<dbReference type="EMBL" id="NIOJ01000002">
    <property type="protein sequence ID" value="PNU01419.1"/>
    <property type="molecule type" value="Genomic_DNA"/>
</dbReference>
<accession>A0A2K2F4B5</accession>
<dbReference type="KEGG" id="cthd:CDO33_03945"/>
<reference evidence="2" key="1">
    <citation type="submission" date="2017-06" db="EMBL/GenBank/DDBJ databases">
        <title>Investigating the central metabolism of Clostridium thermosuccinogenes.</title>
        <authorList>
            <person name="Koendjbiharie J.G."/>
            <person name="Van Kranenburg R."/>
            <person name="Vriesendorp B."/>
        </authorList>
    </citation>
    <scope>NUCLEOTIDE SEQUENCE [LARGE SCALE GENOMIC DNA]</scope>
    <source>
        <strain evidence="2">DSM 5806</strain>
    </source>
</reference>
<gene>
    <name evidence="1" type="ORF">CDQ84_01780</name>
</gene>
<dbReference type="RefSeq" id="WP_103079999.1">
    <property type="nucleotide sequence ID" value="NZ_CP021850.1"/>
</dbReference>
<dbReference type="Proteomes" id="UP000236151">
    <property type="component" value="Unassembled WGS sequence"/>
</dbReference>
<sequence length="102" mass="11848">MDLSEHIICPVCKGKSFKAKYEATYVYSYVIDSDAPGLRNREEFLPFLFDNREQKEARQYVECDTCGARFPCQFSHGNKGIDFTILQKAFRSDYVEKPEFLG</sequence>
<dbReference type="AlphaFoldDB" id="A0A2K2F4B5"/>
<name>A0A2K2F4B5_9CLOT</name>
<proteinExistence type="predicted"/>
<keyword evidence="2" id="KW-1185">Reference proteome</keyword>
<comment type="caution">
    <text evidence="1">The sequence shown here is derived from an EMBL/GenBank/DDBJ whole genome shotgun (WGS) entry which is preliminary data.</text>
</comment>
<protein>
    <submittedName>
        <fullName evidence="1">Uncharacterized protein</fullName>
    </submittedName>
</protein>
<evidence type="ECO:0000313" key="1">
    <source>
        <dbReference type="EMBL" id="PNU01419.1"/>
    </source>
</evidence>
<evidence type="ECO:0000313" key="2">
    <source>
        <dbReference type="Proteomes" id="UP000236151"/>
    </source>
</evidence>
<dbReference type="OrthoDB" id="1683266at2"/>
<organism evidence="1 2">
    <name type="scientific">Clostridium thermosuccinogenes</name>
    <dbReference type="NCBI Taxonomy" id="84032"/>
    <lineage>
        <taxon>Bacteria</taxon>
        <taxon>Bacillati</taxon>
        <taxon>Bacillota</taxon>
        <taxon>Clostridia</taxon>
        <taxon>Eubacteriales</taxon>
        <taxon>Clostridiaceae</taxon>
        <taxon>Clostridium</taxon>
    </lineage>
</organism>